<feature type="compositionally biased region" description="Low complexity" evidence="1">
    <location>
        <begin position="1"/>
        <end position="54"/>
    </location>
</feature>
<organism evidence="2">
    <name type="scientific">Drosophila rhopaloa</name>
    <name type="common">Fruit fly</name>
    <dbReference type="NCBI Taxonomy" id="1041015"/>
    <lineage>
        <taxon>Eukaryota</taxon>
        <taxon>Metazoa</taxon>
        <taxon>Ecdysozoa</taxon>
        <taxon>Arthropoda</taxon>
        <taxon>Hexapoda</taxon>
        <taxon>Insecta</taxon>
        <taxon>Pterygota</taxon>
        <taxon>Neoptera</taxon>
        <taxon>Endopterygota</taxon>
        <taxon>Diptera</taxon>
        <taxon>Brachycera</taxon>
        <taxon>Muscomorpha</taxon>
        <taxon>Ephydroidea</taxon>
        <taxon>Drosophilidae</taxon>
        <taxon>Drosophila</taxon>
        <taxon>Sophophora</taxon>
    </lineage>
</organism>
<dbReference type="PANTHER" id="PTHR22997:SF3">
    <property type="entry name" value="PROTEIN KINTOUN"/>
    <property type="match status" value="1"/>
</dbReference>
<feature type="compositionally biased region" description="Pro residues" evidence="1">
    <location>
        <begin position="395"/>
        <end position="412"/>
    </location>
</feature>
<dbReference type="OMA" id="KDGNHKE"/>
<feature type="compositionally biased region" description="Low complexity" evidence="1">
    <location>
        <begin position="366"/>
        <end position="394"/>
    </location>
</feature>
<dbReference type="RefSeq" id="XP_016975197.1">
    <property type="nucleotide sequence ID" value="XM_017119708.1"/>
</dbReference>
<dbReference type="GeneID" id="108041713"/>
<feature type="region of interest" description="Disordered" evidence="1">
    <location>
        <begin position="366"/>
        <end position="481"/>
    </location>
</feature>
<evidence type="ECO:0000313" key="2">
    <source>
        <dbReference type="RefSeq" id="XP_016975197.1"/>
    </source>
</evidence>
<gene>
    <name evidence="2" type="primary">LOC108041713</name>
</gene>
<feature type="region of interest" description="Disordered" evidence="1">
    <location>
        <begin position="257"/>
        <end position="293"/>
    </location>
</feature>
<dbReference type="RefSeq" id="XP_016975197.2">
    <property type="nucleotide sequence ID" value="XM_017119708.2"/>
</dbReference>
<dbReference type="PANTHER" id="PTHR22997">
    <property type="entry name" value="PIH1 DOMAIN-CONTAINING PROTEIN 1"/>
    <property type="match status" value="1"/>
</dbReference>
<evidence type="ECO:0000256" key="1">
    <source>
        <dbReference type="SAM" id="MobiDB-lite"/>
    </source>
</evidence>
<protein>
    <submittedName>
        <fullName evidence="2">Uncharacterized protein LOC108041713</fullName>
    </submittedName>
</protein>
<dbReference type="InterPro" id="IPR050734">
    <property type="entry name" value="PIH1/Kintoun_subfamily"/>
</dbReference>
<sequence>MSAAELEAEAAAQEQQPQQQQHQSQGEETNTNTTAINENATTTNNYNNNLDTDTQLQMHQDPQQQEIEGNSNNGLTGLGISLMNSSPPPHSYRHSRAYRHFKNPPQPHMCIRTTTESGEELFINVLSWTRIVIPQEPSDPIPLYGGMRVPPGSPRSPPIVFAVMANPEVLKDSGRHSKDPEERRAMVELMCDFVEAMNPGVKLVRNAVILKDRDISGELKDVWNAVQAQRDREREEQMMQQRQQQHYQNITTQQMFPKSPDAVRAASAGGAINEASSPPANLSEPLLAEHANGNGNGNGITLAVFAQQLDNKVASEHGEQQEQSALLEEACVDQTDAGSSANGPSSVLDNQTVVDTEPEVKVAPAAAATNGASTPTSSNSTPPATATSTSSPILAPAPAPAPVATPTPPPAAPTKKEKLGGFLPNGCIFPRFKNNKHKDKDSSHKEGKSKEKTLLNALKKSKEKKVAPSEQPTEKAAASDNGTTQYEKNCINNLECEVQKLDLNSGSNGDNSMFIKLKVSPANATAAAAAAK</sequence>
<feature type="region of interest" description="Disordered" evidence="1">
    <location>
        <begin position="1"/>
        <end position="92"/>
    </location>
</feature>
<dbReference type="OrthoDB" id="545063at2759"/>
<dbReference type="GO" id="GO:0005737">
    <property type="term" value="C:cytoplasm"/>
    <property type="evidence" value="ECO:0007669"/>
    <property type="project" value="TreeGrafter"/>
</dbReference>
<reference evidence="2" key="1">
    <citation type="submission" date="2025-08" db="UniProtKB">
        <authorList>
            <consortium name="RefSeq"/>
        </authorList>
    </citation>
    <scope>IDENTIFICATION</scope>
</reference>
<accession>A0A6P4EAR0</accession>
<dbReference type="AlphaFoldDB" id="A0A6P4EAR0"/>
<name>A0A6P4EAR0_DRORH</name>
<proteinExistence type="predicted"/>
<feature type="compositionally biased region" description="Polar residues" evidence="1">
    <location>
        <begin position="55"/>
        <end position="75"/>
    </location>
</feature>
<feature type="compositionally biased region" description="Basic and acidic residues" evidence="1">
    <location>
        <begin position="438"/>
        <end position="453"/>
    </location>
</feature>